<keyword evidence="1" id="KW-0147">Chitin-binding</keyword>
<feature type="domain" description="LysM" evidence="6">
    <location>
        <begin position="285"/>
        <end position="329"/>
    </location>
</feature>
<sequence>MAQPRAFGLYPIVWPKSILYMTGVHDLYERLSGVLSMAFHTGAMSPFRRASGSRFQLLVVCVLALSPSLSWAASCGKTHTVASGEGCWSIYTDAKLTQAQFLAMNPGLDCAVVQVGQAVCTAVACSKFYTVQSGDYCYKIQTEQNISDADLKTLNPGFSCDEIFSDQLVCVAAPTSTQPSTTSAPATTAIQTTSVPATTQTTAPVPSPTSVVCQRSLPVSQGDTCYNLATANGKQLDQFMALNPGLNCSILQAGDEACLEGLCGRFYKVRNLMNPYEVNYTHVDDYFKVQEGDWCAKIESNFTLASGQLVGLNPGLSCDALAPGQDVCVEPGVADDSTANITVASIDRFPALAAGSAVPQSPILAFASAEGNARDTFYGEVIFQSDSQHLEGFDHNDLNGDGVLDQDELRKMMSFDPAALRGITEINSKLNADNLSLVNPVIVRLGDGKLNKDEFLYAIRQIQNVTNVVTDLAADNTEAGLQRKRIIPAMIAAVAVILGLVVADVTLFFQILARNERFRGSDLLSYLDIRYWDGKGNPPSCAAYMYWSSNCGAIGSGHAKSCSNGGERVFGSSCVTHFNKGSAGCGFLGCKSLCYNYNLNDCDCNALEYTAERDTEYTDTPASTTNEVGVAACRTKCGSMSGCVGFSVSPGNSDTTLSCKVYKTLSNKKSNDKYTTFRLSGSPVGSGDNKQCEPIDRGYTAWPASVMQDDQNRGETFSDAYRSVNPRLRKRAAPAKVDRRNDAKYTTTVKNQNTDRCGLCAPFSFTTAVEGTHKIKKGGYSDNNDLSPAWLGLCKGGQVCDPLDKRGGSHQKLLDKLGRSYIKLEACVPSSDLPNPKCNAACGGTLPYVSSHKKFEFATLNDKGDILKKIEEVKQWIATTGPVLASMCYGDAFTDYLGTLTSTGPDNVFYDKDSRWKSNRCGKCNHAVTVVGYFDYERDGKQSLAWIIQNSYGPSVGKRGYQFIEEGSAAMRKSNWFGLKVDEGRVHDEF</sequence>
<evidence type="ECO:0000256" key="3">
    <source>
        <dbReference type="ARBA" id="ARBA00022837"/>
    </source>
</evidence>
<evidence type="ECO:0000259" key="5">
    <source>
        <dbReference type="PROSITE" id="PS50222"/>
    </source>
</evidence>
<protein>
    <submittedName>
        <fullName evidence="7">Uncharacterized protein</fullName>
    </submittedName>
</protein>
<dbReference type="AlphaFoldDB" id="A0A8H2WWJ4"/>
<dbReference type="PANTHER" id="PTHR34997">
    <property type="entry name" value="AM15"/>
    <property type="match status" value="1"/>
</dbReference>
<dbReference type="Gene3D" id="3.90.70.10">
    <property type="entry name" value="Cysteine proteinases"/>
    <property type="match status" value="1"/>
</dbReference>
<dbReference type="Pfam" id="PF00112">
    <property type="entry name" value="Peptidase_C1"/>
    <property type="match status" value="1"/>
</dbReference>
<dbReference type="Gene3D" id="3.10.350.10">
    <property type="entry name" value="LysM domain"/>
    <property type="match status" value="4"/>
</dbReference>
<dbReference type="CDD" id="cd00118">
    <property type="entry name" value="LysM"/>
    <property type="match status" value="4"/>
</dbReference>
<dbReference type="InterPro" id="IPR000668">
    <property type="entry name" value="Peptidase_C1A_C"/>
</dbReference>
<dbReference type="PANTHER" id="PTHR34997:SF1">
    <property type="entry name" value="PEPTIDOGLYCAN-BINDING LYSIN DOMAIN"/>
    <property type="match status" value="1"/>
</dbReference>
<dbReference type="SUPFAM" id="SSF47473">
    <property type="entry name" value="EF-hand"/>
    <property type="match status" value="1"/>
</dbReference>
<evidence type="ECO:0000256" key="1">
    <source>
        <dbReference type="ARBA" id="ARBA00022669"/>
    </source>
</evidence>
<evidence type="ECO:0000256" key="2">
    <source>
        <dbReference type="ARBA" id="ARBA00022729"/>
    </source>
</evidence>
<dbReference type="GO" id="GO:0008234">
    <property type="term" value="F:cysteine-type peptidase activity"/>
    <property type="evidence" value="ECO:0007669"/>
    <property type="project" value="InterPro"/>
</dbReference>
<gene>
    <name evidence="7" type="ORF">RDB_LOCUS40400</name>
</gene>
<keyword evidence="3" id="KW-0106">Calcium</keyword>
<dbReference type="EMBL" id="CAJMWT010001517">
    <property type="protein sequence ID" value="CAE6406772.1"/>
    <property type="molecule type" value="Genomic_DNA"/>
</dbReference>
<dbReference type="InterPro" id="IPR038765">
    <property type="entry name" value="Papain-like_cys_pep_sf"/>
</dbReference>
<comment type="caution">
    <text evidence="7">The sequence shown here is derived from an EMBL/GenBank/DDBJ whole genome shotgun (WGS) entry which is preliminary data.</text>
</comment>
<dbReference type="PROSITE" id="PS50222">
    <property type="entry name" value="EF_HAND_2"/>
    <property type="match status" value="1"/>
</dbReference>
<name>A0A8H2WWJ4_9AGAM</name>
<dbReference type="Gene3D" id="1.10.238.10">
    <property type="entry name" value="EF-hand"/>
    <property type="match status" value="1"/>
</dbReference>
<organism evidence="7 8">
    <name type="scientific">Rhizoctonia solani</name>
    <dbReference type="NCBI Taxonomy" id="456999"/>
    <lineage>
        <taxon>Eukaryota</taxon>
        <taxon>Fungi</taxon>
        <taxon>Dikarya</taxon>
        <taxon>Basidiomycota</taxon>
        <taxon>Agaricomycotina</taxon>
        <taxon>Agaricomycetes</taxon>
        <taxon>Cantharellales</taxon>
        <taxon>Ceratobasidiaceae</taxon>
        <taxon>Rhizoctonia</taxon>
    </lineage>
</organism>
<evidence type="ECO:0000256" key="4">
    <source>
        <dbReference type="ARBA" id="ARBA00023026"/>
    </source>
</evidence>
<accession>A0A8H2WWJ4</accession>
<dbReference type="InterPro" id="IPR002048">
    <property type="entry name" value="EF_hand_dom"/>
</dbReference>
<evidence type="ECO:0000259" key="6">
    <source>
        <dbReference type="PROSITE" id="PS51782"/>
    </source>
</evidence>
<feature type="domain" description="LysM" evidence="6">
    <location>
        <begin position="77"/>
        <end position="121"/>
    </location>
</feature>
<dbReference type="SUPFAM" id="SSF54106">
    <property type="entry name" value="LysM domain"/>
    <property type="match status" value="4"/>
</dbReference>
<feature type="domain" description="LysM" evidence="6">
    <location>
        <begin position="215"/>
        <end position="259"/>
    </location>
</feature>
<dbReference type="SMART" id="SM00257">
    <property type="entry name" value="LysM"/>
    <property type="match status" value="4"/>
</dbReference>
<feature type="domain" description="EF-hand" evidence="5">
    <location>
        <begin position="384"/>
        <end position="419"/>
    </location>
</feature>
<evidence type="ECO:0000313" key="7">
    <source>
        <dbReference type="EMBL" id="CAE6406772.1"/>
    </source>
</evidence>
<keyword evidence="4" id="KW-0843">Virulence</keyword>
<dbReference type="SUPFAM" id="SSF54001">
    <property type="entry name" value="Cysteine proteinases"/>
    <property type="match status" value="1"/>
</dbReference>
<dbReference type="InterPro" id="IPR052210">
    <property type="entry name" value="LysM1-like"/>
</dbReference>
<dbReference type="SMART" id="SM00645">
    <property type="entry name" value="Pept_C1"/>
    <property type="match status" value="1"/>
</dbReference>
<feature type="domain" description="LysM" evidence="6">
    <location>
        <begin position="127"/>
        <end position="171"/>
    </location>
</feature>
<dbReference type="GO" id="GO:0006508">
    <property type="term" value="P:proteolysis"/>
    <property type="evidence" value="ECO:0007669"/>
    <property type="project" value="InterPro"/>
</dbReference>
<dbReference type="PROSITE" id="PS00018">
    <property type="entry name" value="EF_HAND_1"/>
    <property type="match status" value="1"/>
</dbReference>
<dbReference type="Proteomes" id="UP000663843">
    <property type="component" value="Unassembled WGS sequence"/>
</dbReference>
<dbReference type="InterPro" id="IPR018392">
    <property type="entry name" value="LysM"/>
</dbReference>
<dbReference type="CDD" id="cd02619">
    <property type="entry name" value="Peptidase_C1"/>
    <property type="match status" value="1"/>
</dbReference>
<dbReference type="InterPro" id="IPR011992">
    <property type="entry name" value="EF-hand-dom_pair"/>
</dbReference>
<dbReference type="GO" id="GO:0008061">
    <property type="term" value="F:chitin binding"/>
    <property type="evidence" value="ECO:0007669"/>
    <property type="project" value="UniProtKB-KW"/>
</dbReference>
<proteinExistence type="predicted"/>
<dbReference type="Pfam" id="PF01476">
    <property type="entry name" value="LysM"/>
    <property type="match status" value="4"/>
</dbReference>
<dbReference type="PROSITE" id="PS51782">
    <property type="entry name" value="LYSM"/>
    <property type="match status" value="4"/>
</dbReference>
<reference evidence="7" key="1">
    <citation type="submission" date="2021-01" db="EMBL/GenBank/DDBJ databases">
        <authorList>
            <person name="Kaushik A."/>
        </authorList>
    </citation>
    <scope>NUCLEOTIDE SEQUENCE</scope>
    <source>
        <strain evidence="7">AG2-2IIIB</strain>
    </source>
</reference>
<dbReference type="InterPro" id="IPR018247">
    <property type="entry name" value="EF_Hand_1_Ca_BS"/>
</dbReference>
<keyword evidence="2" id="KW-0732">Signal</keyword>
<dbReference type="GO" id="GO:0005509">
    <property type="term" value="F:calcium ion binding"/>
    <property type="evidence" value="ECO:0007669"/>
    <property type="project" value="InterPro"/>
</dbReference>
<dbReference type="InterPro" id="IPR036779">
    <property type="entry name" value="LysM_dom_sf"/>
</dbReference>
<evidence type="ECO:0000313" key="8">
    <source>
        <dbReference type="Proteomes" id="UP000663843"/>
    </source>
</evidence>